<dbReference type="KEGG" id="gog:C1280_12870"/>
<gene>
    <name evidence="2" type="ORF">C1280_12870</name>
</gene>
<keyword evidence="1" id="KW-0472">Membrane</keyword>
<evidence type="ECO:0000313" key="3">
    <source>
        <dbReference type="Proteomes" id="UP000245802"/>
    </source>
</evidence>
<dbReference type="RefSeq" id="WP_010038416.1">
    <property type="nucleotide sequence ID" value="NZ_CP025958.1"/>
</dbReference>
<keyword evidence="1" id="KW-0812">Transmembrane</keyword>
<keyword evidence="1" id="KW-1133">Transmembrane helix</keyword>
<reference evidence="2 3" key="1">
    <citation type="submission" date="2018-01" db="EMBL/GenBank/DDBJ databases">
        <title>G. obscuriglobus.</title>
        <authorList>
            <person name="Franke J."/>
            <person name="Blomberg W."/>
            <person name="Selmecki A."/>
        </authorList>
    </citation>
    <scope>NUCLEOTIDE SEQUENCE [LARGE SCALE GENOMIC DNA]</scope>
    <source>
        <strain evidence="2 3">DSM 5831</strain>
    </source>
</reference>
<proteinExistence type="predicted"/>
<accession>A0A2Z3H0G9</accession>
<sequence>MLMRLCGVALVLFVSAIVAALFGFGVIRDEPSPAAQVCAAFLLFTSVAAFGWAWVNRSQNVVGRVPRRSGGSNRPLA</sequence>
<feature type="transmembrane region" description="Helical" evidence="1">
    <location>
        <begin position="33"/>
        <end position="55"/>
    </location>
</feature>
<dbReference type="Proteomes" id="UP000245802">
    <property type="component" value="Chromosome"/>
</dbReference>
<dbReference type="AlphaFoldDB" id="A0A2Z3H0G9"/>
<organism evidence="2 3">
    <name type="scientific">Gemmata obscuriglobus</name>
    <dbReference type="NCBI Taxonomy" id="114"/>
    <lineage>
        <taxon>Bacteria</taxon>
        <taxon>Pseudomonadati</taxon>
        <taxon>Planctomycetota</taxon>
        <taxon>Planctomycetia</taxon>
        <taxon>Gemmatales</taxon>
        <taxon>Gemmataceae</taxon>
        <taxon>Gemmata</taxon>
    </lineage>
</organism>
<name>A0A2Z3H0G9_9BACT</name>
<evidence type="ECO:0000256" key="1">
    <source>
        <dbReference type="SAM" id="Phobius"/>
    </source>
</evidence>
<keyword evidence="3" id="KW-1185">Reference proteome</keyword>
<dbReference type="EMBL" id="CP025958">
    <property type="protein sequence ID" value="AWM37802.1"/>
    <property type="molecule type" value="Genomic_DNA"/>
</dbReference>
<evidence type="ECO:0000313" key="2">
    <source>
        <dbReference type="EMBL" id="AWM37802.1"/>
    </source>
</evidence>
<protein>
    <submittedName>
        <fullName evidence="2">Uncharacterized protein</fullName>
    </submittedName>
</protein>